<sequence>MIDALLHNKIGCVKENIATAERLCEKPRLSPGDDIYWLRLPDAASISPYLEEPRVGPTSRFCADLAARLHCHVVAGYPERLVPHEREKAVSEDGVEVTKIGANSAVLYGPTGTFVDGYRKTNLFETDMTWAKAGVHRICHLHTLSSAQYSQYRYMHGPEPAASIIWDIDEGPYEVADYCIAKKTNLLILLNAWLDSGAEPEKNTDWQTLNYWAARLRPLWAKIAKEDPSNKHRYEEADEAEKIYSTTWGRVDRCDLQQMRRREWQAIRRLFRYLQLDSRAREDHYCSTLWGDERKA</sequence>
<dbReference type="GO" id="GO:0030163">
    <property type="term" value="P:protein catabolic process"/>
    <property type="evidence" value="ECO:0007669"/>
    <property type="project" value="TreeGrafter"/>
</dbReference>
<proteinExistence type="predicted"/>
<dbReference type="OMA" id="GVHRICH"/>
<dbReference type="PANTHER" id="PTHR11750:SF26">
    <property type="entry name" value="PROTEIN N-TERMINAL AMIDASE"/>
    <property type="match status" value="1"/>
</dbReference>
<comment type="caution">
    <text evidence="2">The sequence shown here is derived from an EMBL/GenBank/DDBJ whole genome shotgun (WGS) entry which is preliminary data.</text>
</comment>
<dbReference type="Proteomes" id="UP000092993">
    <property type="component" value="Unassembled WGS sequence"/>
</dbReference>
<dbReference type="InterPro" id="IPR036526">
    <property type="entry name" value="C-N_Hydrolase_sf"/>
</dbReference>
<dbReference type="AlphaFoldDB" id="A0A1C7M917"/>
<dbReference type="Gene3D" id="3.60.110.10">
    <property type="entry name" value="Carbon-nitrogen hydrolase"/>
    <property type="match status" value="1"/>
</dbReference>
<dbReference type="GO" id="GO:0008418">
    <property type="term" value="F:protein-N-terminal asparagine amidohydrolase activity"/>
    <property type="evidence" value="ECO:0007669"/>
    <property type="project" value="InterPro"/>
</dbReference>
<gene>
    <name evidence="2" type="primary">NTA1</name>
    <name evidence="2" type="ORF">A0H81_08694</name>
</gene>
<dbReference type="InterPro" id="IPR003010">
    <property type="entry name" value="C-N_Hydrolase"/>
</dbReference>
<dbReference type="Pfam" id="PF00795">
    <property type="entry name" value="CN_hydrolase"/>
    <property type="match status" value="1"/>
</dbReference>
<dbReference type="EMBL" id="LUGG01000011">
    <property type="protein sequence ID" value="OBZ71514.1"/>
    <property type="molecule type" value="Genomic_DNA"/>
</dbReference>
<dbReference type="OrthoDB" id="201515at2759"/>
<dbReference type="InterPro" id="IPR039703">
    <property type="entry name" value="Nta1"/>
</dbReference>
<dbReference type="PANTHER" id="PTHR11750">
    <property type="entry name" value="PROTEIN N-TERMINAL AMIDASE"/>
    <property type="match status" value="1"/>
</dbReference>
<name>A0A1C7M917_GRIFR</name>
<organism evidence="2 3">
    <name type="scientific">Grifola frondosa</name>
    <name type="common">Maitake</name>
    <name type="synonym">Polyporus frondosus</name>
    <dbReference type="NCBI Taxonomy" id="5627"/>
    <lineage>
        <taxon>Eukaryota</taxon>
        <taxon>Fungi</taxon>
        <taxon>Dikarya</taxon>
        <taxon>Basidiomycota</taxon>
        <taxon>Agaricomycotina</taxon>
        <taxon>Agaricomycetes</taxon>
        <taxon>Polyporales</taxon>
        <taxon>Grifolaceae</taxon>
        <taxon>Grifola</taxon>
    </lineage>
</organism>
<feature type="domain" description="CN hydrolase" evidence="1">
    <location>
        <begin position="55"/>
        <end position="138"/>
    </location>
</feature>
<accession>A0A1C7M917</accession>
<evidence type="ECO:0000259" key="1">
    <source>
        <dbReference type="Pfam" id="PF00795"/>
    </source>
</evidence>
<dbReference type="GO" id="GO:0070773">
    <property type="term" value="F:protein-N-terminal glutamine amidohydrolase activity"/>
    <property type="evidence" value="ECO:0007669"/>
    <property type="project" value="InterPro"/>
</dbReference>
<evidence type="ECO:0000313" key="2">
    <source>
        <dbReference type="EMBL" id="OBZ71514.1"/>
    </source>
</evidence>
<protein>
    <submittedName>
        <fullName evidence="2">Protein N-terminal amidase</fullName>
    </submittedName>
</protein>
<reference evidence="2 3" key="1">
    <citation type="submission" date="2016-03" db="EMBL/GenBank/DDBJ databases">
        <title>Whole genome sequencing of Grifola frondosa 9006-11.</title>
        <authorList>
            <person name="Min B."/>
            <person name="Park H."/>
            <person name="Kim J.-G."/>
            <person name="Cho H."/>
            <person name="Oh Y.-L."/>
            <person name="Kong W.-S."/>
            <person name="Choi I.-G."/>
        </authorList>
    </citation>
    <scope>NUCLEOTIDE SEQUENCE [LARGE SCALE GENOMIC DNA]</scope>
    <source>
        <strain evidence="2 3">9006-11</strain>
    </source>
</reference>
<dbReference type="SUPFAM" id="SSF56317">
    <property type="entry name" value="Carbon-nitrogen hydrolase"/>
    <property type="match status" value="1"/>
</dbReference>
<keyword evidence="3" id="KW-1185">Reference proteome</keyword>
<dbReference type="STRING" id="5627.A0A1C7M917"/>
<evidence type="ECO:0000313" key="3">
    <source>
        <dbReference type="Proteomes" id="UP000092993"/>
    </source>
</evidence>